<dbReference type="EMBL" id="HBGS01009668">
    <property type="protein sequence ID" value="CAD9384545.1"/>
    <property type="molecule type" value="Transcribed_RNA"/>
</dbReference>
<evidence type="ECO:0000256" key="3">
    <source>
        <dbReference type="ARBA" id="ARBA00022989"/>
    </source>
</evidence>
<feature type="transmembrane region" description="Helical" evidence="5">
    <location>
        <begin position="157"/>
        <end position="184"/>
    </location>
</feature>
<evidence type="ECO:0000256" key="5">
    <source>
        <dbReference type="SAM" id="Phobius"/>
    </source>
</evidence>
<comment type="subcellular location">
    <subcellularLocation>
        <location evidence="1">Membrane</location>
        <topology evidence="1">Multi-pass membrane protein</topology>
    </subcellularLocation>
</comment>
<feature type="transmembrane region" description="Helical" evidence="5">
    <location>
        <begin position="267"/>
        <end position="294"/>
    </location>
</feature>
<protein>
    <recommendedName>
        <fullName evidence="6">Anoctamin transmembrane domain-containing protein</fullName>
    </recommendedName>
</protein>
<dbReference type="InterPro" id="IPR007632">
    <property type="entry name" value="Anoctamin"/>
</dbReference>
<dbReference type="PANTHER" id="PTHR12308">
    <property type="entry name" value="ANOCTAMIN"/>
    <property type="match status" value="1"/>
</dbReference>
<evidence type="ECO:0000256" key="4">
    <source>
        <dbReference type="ARBA" id="ARBA00023136"/>
    </source>
</evidence>
<proteinExistence type="predicted"/>
<reference evidence="7" key="1">
    <citation type="submission" date="2021-01" db="EMBL/GenBank/DDBJ databases">
        <authorList>
            <person name="Corre E."/>
            <person name="Pelletier E."/>
            <person name="Niang G."/>
            <person name="Scheremetjew M."/>
            <person name="Finn R."/>
            <person name="Kale V."/>
            <person name="Holt S."/>
            <person name="Cochrane G."/>
            <person name="Meng A."/>
            <person name="Brown T."/>
            <person name="Cohen L."/>
        </authorList>
    </citation>
    <scope>NUCLEOTIDE SEQUENCE</scope>
    <source>
        <strain evidence="7">CCMP1381</strain>
    </source>
</reference>
<evidence type="ECO:0000256" key="1">
    <source>
        <dbReference type="ARBA" id="ARBA00004141"/>
    </source>
</evidence>
<name>A0A7S2B2C2_9STRA</name>
<keyword evidence="3 5" id="KW-1133">Transmembrane helix</keyword>
<feature type="transmembrane region" description="Helical" evidence="5">
    <location>
        <begin position="196"/>
        <end position="215"/>
    </location>
</feature>
<dbReference type="PANTHER" id="PTHR12308:SF73">
    <property type="entry name" value="ANOCTAMIN"/>
    <property type="match status" value="1"/>
</dbReference>
<feature type="domain" description="Anoctamin transmembrane" evidence="6">
    <location>
        <begin position="149"/>
        <end position="609"/>
    </location>
</feature>
<sequence length="683" mass="77230">MAVLKKFADTVDYKVQLNPLKLGAKLENGSKDESGNWEWLPVAIVDNEDSKYAFTDHIYGKYSIENSLQDLYSDENGDILSQLDRLKLMSMKFEAKKEDEGCKMSQEELIHKKAILASFPLHDYSKLAALKSKWIKLVSWPGSQPVDDIRNYFGAKLALYFSWLGSYTCWLFYASFVGVFSWTLQTFDSRGLNSPITPVFAFFMSVWSTLFLESWKRQQARHSLEWGTYGFEKEEVDRQEFEGDMIISPVDGKKIKYFPSNKKRQKLIYSTLVIFLATCVVEAVIGACMFLKVYVLSDEGDSEAEISSLGNKTLILTLFGNSINYGTSFIQPLANAISIEVIGRAFAGVASHLTHNENHQTETAMEDAHICKSFIFQFFNSYSILLYTAFMAHETRYCGGDCMATLGHALMIIFGTKMVVGNVQEIAGLGYSNKKKRAAAAMLQTGEDEDGKAVMEASKETMSAIEEQYLLAEFDPSAFSDYLEMVLQYGYATLFSAVFTLAPLLSFVNNFIEIRVDAWKLTSLCRRPEPHAAEDIGTWQSVLEIMSIVAIITNMALVCFKQSVLPSSYSLGQKAGVFLILEHILILLKVLLMIAIDDLPEDVAIQVQRTEFIVERVLYNANDDEQEIEDYAKMAEKKKRPANSLDDLSSIDMKIYASDEDWIRFDKSEGKVTKYFNKKNVES</sequence>
<keyword evidence="2 5" id="KW-0812">Transmembrane</keyword>
<dbReference type="InterPro" id="IPR049452">
    <property type="entry name" value="Anoctamin_TM"/>
</dbReference>
<evidence type="ECO:0000256" key="2">
    <source>
        <dbReference type="ARBA" id="ARBA00022692"/>
    </source>
</evidence>
<organism evidence="7">
    <name type="scientific">Octactis speculum</name>
    <dbReference type="NCBI Taxonomy" id="3111310"/>
    <lineage>
        <taxon>Eukaryota</taxon>
        <taxon>Sar</taxon>
        <taxon>Stramenopiles</taxon>
        <taxon>Ochrophyta</taxon>
        <taxon>Dictyochophyceae</taxon>
        <taxon>Dictyochales</taxon>
        <taxon>Dictyochaceae</taxon>
        <taxon>Octactis</taxon>
    </lineage>
</organism>
<evidence type="ECO:0000313" key="7">
    <source>
        <dbReference type="EMBL" id="CAD9384545.1"/>
    </source>
</evidence>
<dbReference type="GO" id="GO:0005254">
    <property type="term" value="F:chloride channel activity"/>
    <property type="evidence" value="ECO:0007669"/>
    <property type="project" value="TreeGrafter"/>
</dbReference>
<dbReference type="AlphaFoldDB" id="A0A7S2B2C2"/>
<dbReference type="GO" id="GO:0016020">
    <property type="term" value="C:membrane"/>
    <property type="evidence" value="ECO:0007669"/>
    <property type="project" value="UniProtKB-SubCell"/>
</dbReference>
<feature type="transmembrane region" description="Helical" evidence="5">
    <location>
        <begin position="489"/>
        <end position="512"/>
    </location>
</feature>
<keyword evidence="4 5" id="KW-0472">Membrane</keyword>
<accession>A0A7S2B2C2</accession>
<dbReference type="Pfam" id="PF04547">
    <property type="entry name" value="Anoctamin"/>
    <property type="match status" value="1"/>
</dbReference>
<gene>
    <name evidence="7" type="ORF">DSPE1174_LOCUS5116</name>
</gene>
<evidence type="ECO:0000259" key="6">
    <source>
        <dbReference type="Pfam" id="PF04547"/>
    </source>
</evidence>